<feature type="binding site" evidence="16">
    <location>
        <position position="130"/>
    </location>
    <ligand>
        <name>K(+)</name>
        <dbReference type="ChEBI" id="CHEBI:29103"/>
    </ligand>
</feature>
<evidence type="ECO:0000256" key="12">
    <source>
        <dbReference type="ARBA" id="ARBA00022958"/>
    </source>
</evidence>
<organism evidence="17 18">
    <name type="scientific">Limimonas halophila</name>
    <dbReference type="NCBI Taxonomy" id="1082479"/>
    <lineage>
        <taxon>Bacteria</taxon>
        <taxon>Pseudomonadati</taxon>
        <taxon>Pseudomonadota</taxon>
        <taxon>Alphaproteobacteria</taxon>
        <taxon>Rhodospirillales</taxon>
        <taxon>Rhodovibrionaceae</taxon>
        <taxon>Limimonas</taxon>
    </lineage>
</organism>
<dbReference type="PANTHER" id="PTHR34265:SF1">
    <property type="entry name" value="TYPE III PANTOTHENATE KINASE"/>
    <property type="match status" value="1"/>
</dbReference>
<dbReference type="EC" id="2.7.1.33" evidence="6 16"/>
<dbReference type="NCBIfam" id="NF009855">
    <property type="entry name" value="PRK13321.1"/>
    <property type="match status" value="1"/>
</dbReference>
<dbReference type="OrthoDB" id="9804707at2"/>
<dbReference type="NCBIfam" id="TIGR00671">
    <property type="entry name" value="baf"/>
    <property type="match status" value="1"/>
</dbReference>
<name>A0A1G7N829_9PROT</name>
<dbReference type="RefSeq" id="WP_090018707.1">
    <property type="nucleotide sequence ID" value="NZ_FNCE01000002.1"/>
</dbReference>
<evidence type="ECO:0000256" key="9">
    <source>
        <dbReference type="ARBA" id="ARBA00022741"/>
    </source>
</evidence>
<reference evidence="17 18" key="1">
    <citation type="submission" date="2016-10" db="EMBL/GenBank/DDBJ databases">
        <authorList>
            <person name="de Groot N.N."/>
        </authorList>
    </citation>
    <scope>NUCLEOTIDE SEQUENCE [LARGE SCALE GENOMIC DNA]</scope>
    <source>
        <strain evidence="17 18">DSM 25584</strain>
    </source>
</reference>
<dbReference type="PANTHER" id="PTHR34265">
    <property type="entry name" value="TYPE III PANTOTHENATE KINASE"/>
    <property type="match status" value="1"/>
</dbReference>
<dbReference type="Pfam" id="PF03309">
    <property type="entry name" value="Pan_kinase"/>
    <property type="match status" value="1"/>
</dbReference>
<dbReference type="STRING" id="1082479.SAMN05216241_10258"/>
<evidence type="ECO:0000256" key="7">
    <source>
        <dbReference type="ARBA" id="ARBA00022490"/>
    </source>
</evidence>
<comment type="pathway">
    <text evidence="4 16">Cofactor biosynthesis; coenzyme A biosynthesis; CoA from (R)-pantothenate: step 1/5.</text>
</comment>
<dbReference type="EMBL" id="FNCE01000002">
    <property type="protein sequence ID" value="SDF70101.1"/>
    <property type="molecule type" value="Genomic_DNA"/>
</dbReference>
<evidence type="ECO:0000313" key="17">
    <source>
        <dbReference type="EMBL" id="SDF70101.1"/>
    </source>
</evidence>
<feature type="binding site" evidence="16">
    <location>
        <position position="133"/>
    </location>
    <ligand>
        <name>ATP</name>
        <dbReference type="ChEBI" id="CHEBI:30616"/>
    </ligand>
</feature>
<dbReference type="AlphaFoldDB" id="A0A1G7N829"/>
<gene>
    <name evidence="16" type="primary">coaX</name>
    <name evidence="17" type="ORF">SAMN05216241_10258</name>
</gene>
<keyword evidence="12 16" id="KW-0630">Potassium</keyword>
<evidence type="ECO:0000256" key="2">
    <source>
        <dbReference type="ARBA" id="ARBA00001958"/>
    </source>
</evidence>
<comment type="subcellular location">
    <subcellularLocation>
        <location evidence="3 16">Cytoplasm</location>
    </subcellularLocation>
</comment>
<keyword evidence="18" id="KW-1185">Reference proteome</keyword>
<comment type="cofactor">
    <cofactor evidence="2">
        <name>K(+)</name>
        <dbReference type="ChEBI" id="CHEBI:29103"/>
    </cofactor>
</comment>
<dbReference type="GO" id="GO:0004594">
    <property type="term" value="F:pantothenate kinase activity"/>
    <property type="evidence" value="ECO:0007669"/>
    <property type="project" value="UniProtKB-UniRule"/>
</dbReference>
<evidence type="ECO:0000256" key="4">
    <source>
        <dbReference type="ARBA" id="ARBA00005225"/>
    </source>
</evidence>
<evidence type="ECO:0000313" key="18">
    <source>
        <dbReference type="Proteomes" id="UP000199415"/>
    </source>
</evidence>
<evidence type="ECO:0000256" key="13">
    <source>
        <dbReference type="ARBA" id="ARBA00022993"/>
    </source>
</evidence>
<dbReference type="HAMAP" id="MF_01274">
    <property type="entry name" value="Pantothen_kinase_3"/>
    <property type="match status" value="1"/>
</dbReference>
<keyword evidence="16" id="KW-0479">Metal-binding</keyword>
<evidence type="ECO:0000256" key="8">
    <source>
        <dbReference type="ARBA" id="ARBA00022679"/>
    </source>
</evidence>
<evidence type="ECO:0000256" key="11">
    <source>
        <dbReference type="ARBA" id="ARBA00022840"/>
    </source>
</evidence>
<protein>
    <recommendedName>
        <fullName evidence="15 16">Type III pantothenate kinase</fullName>
        <ecNumber evidence="6 16">2.7.1.33</ecNumber>
    </recommendedName>
    <alternativeName>
        <fullName evidence="16">PanK-III</fullName>
    </alternativeName>
    <alternativeName>
        <fullName evidence="16">Pantothenic acid kinase</fullName>
    </alternativeName>
</protein>
<dbReference type="UniPathway" id="UPA00241">
    <property type="reaction ID" value="UER00352"/>
</dbReference>
<dbReference type="NCBIfam" id="NF009844">
    <property type="entry name" value="PRK13318.1-2"/>
    <property type="match status" value="1"/>
</dbReference>
<dbReference type="SUPFAM" id="SSF53067">
    <property type="entry name" value="Actin-like ATPase domain"/>
    <property type="match status" value="2"/>
</dbReference>
<comment type="catalytic activity">
    <reaction evidence="1 16">
        <text>(R)-pantothenate + ATP = (R)-4'-phosphopantothenate + ADP + H(+)</text>
        <dbReference type="Rhea" id="RHEA:16373"/>
        <dbReference type="ChEBI" id="CHEBI:10986"/>
        <dbReference type="ChEBI" id="CHEBI:15378"/>
        <dbReference type="ChEBI" id="CHEBI:29032"/>
        <dbReference type="ChEBI" id="CHEBI:30616"/>
        <dbReference type="ChEBI" id="CHEBI:456216"/>
        <dbReference type="EC" id="2.7.1.33"/>
    </reaction>
</comment>
<comment type="cofactor">
    <cofactor evidence="16">
        <name>NH4(+)</name>
        <dbReference type="ChEBI" id="CHEBI:28938"/>
    </cofactor>
    <cofactor evidence="16">
        <name>K(+)</name>
        <dbReference type="ChEBI" id="CHEBI:29103"/>
    </cofactor>
    <text evidence="16">A monovalent cation. Ammonium or potassium.</text>
</comment>
<dbReference type="InterPro" id="IPR004619">
    <property type="entry name" value="Type_III_PanK"/>
</dbReference>
<proteinExistence type="inferred from homology"/>
<feature type="binding site" evidence="16">
    <location>
        <begin position="108"/>
        <end position="111"/>
    </location>
    <ligand>
        <name>substrate</name>
    </ligand>
</feature>
<keyword evidence="10 16" id="KW-0418">Kinase</keyword>
<feature type="binding site" evidence="16">
    <location>
        <begin position="6"/>
        <end position="13"/>
    </location>
    <ligand>
        <name>ATP</name>
        <dbReference type="ChEBI" id="CHEBI:30616"/>
    </ligand>
</feature>
<dbReference type="CDD" id="cd24015">
    <property type="entry name" value="ASKHA_NBD_PanK-III"/>
    <property type="match status" value="1"/>
</dbReference>
<sequence length="264" mass="27932">MLLAIDCGNTNIVFAVHDGTDWRASWRAATHAERTADEYAVWLTELMALNGLGPHDIDGTVVATVVPAVSRELRRLCRVYFGGEPLVVGDPDVRTGVPVRVDRPDQLGADRLANAVAGHARYGGPLIVVDFGTATTFDMVGADGGYEGGVIAPGIDCSVDALYAATARLPHIQVRRPDRVIGTNTVSAMESGVFWGYMGLIEGILARMEDAHGAAPTVVATGGLAPLFVDETPRIHHVDAMLTLDGLCQIHARNRATPAAGSKT</sequence>
<keyword evidence="11 16" id="KW-0067">ATP-binding</keyword>
<evidence type="ECO:0000256" key="14">
    <source>
        <dbReference type="ARBA" id="ARBA00038036"/>
    </source>
</evidence>
<evidence type="ECO:0000256" key="6">
    <source>
        <dbReference type="ARBA" id="ARBA00012102"/>
    </source>
</evidence>
<keyword evidence="13 16" id="KW-0173">Coenzyme A biosynthesis</keyword>
<dbReference type="InterPro" id="IPR043129">
    <property type="entry name" value="ATPase_NBD"/>
</dbReference>
<comment type="caution">
    <text evidence="16">Lacks conserved residue(s) required for the propagation of feature annotation.</text>
</comment>
<evidence type="ECO:0000256" key="3">
    <source>
        <dbReference type="ARBA" id="ARBA00004496"/>
    </source>
</evidence>
<feature type="active site" description="Proton acceptor" evidence="16">
    <location>
        <position position="110"/>
    </location>
</feature>
<dbReference type="GO" id="GO:0005737">
    <property type="term" value="C:cytoplasm"/>
    <property type="evidence" value="ECO:0007669"/>
    <property type="project" value="UniProtKB-SubCell"/>
</dbReference>
<comment type="similarity">
    <text evidence="14 16">Belongs to the type III pantothenate kinase family.</text>
</comment>
<evidence type="ECO:0000256" key="16">
    <source>
        <dbReference type="HAMAP-Rule" id="MF_01274"/>
    </source>
</evidence>
<dbReference type="GO" id="GO:0005524">
    <property type="term" value="F:ATP binding"/>
    <property type="evidence" value="ECO:0007669"/>
    <property type="project" value="UniProtKB-UniRule"/>
</dbReference>
<accession>A0A1G7N829</accession>
<evidence type="ECO:0000256" key="5">
    <source>
        <dbReference type="ARBA" id="ARBA00011738"/>
    </source>
</evidence>
<evidence type="ECO:0000256" key="1">
    <source>
        <dbReference type="ARBA" id="ARBA00001206"/>
    </source>
</evidence>
<evidence type="ECO:0000256" key="10">
    <source>
        <dbReference type="ARBA" id="ARBA00022777"/>
    </source>
</evidence>
<dbReference type="GO" id="GO:0046872">
    <property type="term" value="F:metal ion binding"/>
    <property type="evidence" value="ECO:0007669"/>
    <property type="project" value="UniProtKB-KW"/>
</dbReference>
<keyword evidence="7 16" id="KW-0963">Cytoplasm</keyword>
<dbReference type="Proteomes" id="UP000199415">
    <property type="component" value="Unassembled WGS sequence"/>
</dbReference>
<comment type="function">
    <text evidence="16">Catalyzes the phosphorylation of pantothenate (Pan), the first step in CoA biosynthesis.</text>
</comment>
<dbReference type="GO" id="GO:0015937">
    <property type="term" value="P:coenzyme A biosynthetic process"/>
    <property type="evidence" value="ECO:0007669"/>
    <property type="project" value="UniProtKB-UniRule"/>
</dbReference>
<feature type="binding site" evidence="16">
    <location>
        <position position="185"/>
    </location>
    <ligand>
        <name>substrate</name>
    </ligand>
</feature>
<dbReference type="NCBIfam" id="NF009848">
    <property type="entry name" value="PRK13318.1-6"/>
    <property type="match status" value="1"/>
</dbReference>
<evidence type="ECO:0000256" key="15">
    <source>
        <dbReference type="ARBA" id="ARBA00040883"/>
    </source>
</evidence>
<keyword evidence="8 16" id="KW-0808">Transferase</keyword>
<dbReference type="Gene3D" id="3.30.420.40">
    <property type="match status" value="2"/>
</dbReference>
<comment type="subunit">
    <text evidence="5 16">Homodimer.</text>
</comment>
<keyword evidence="9 16" id="KW-0547">Nucleotide-binding</keyword>